<gene>
    <name evidence="3" type="ORF">BD311DRAFT_137148</name>
</gene>
<accession>A0A4Q9MXN6</accession>
<name>A0A4Q9MXN6_9APHY</name>
<dbReference type="EMBL" id="ML143400">
    <property type="protein sequence ID" value="TBU31331.1"/>
    <property type="molecule type" value="Genomic_DNA"/>
</dbReference>
<reference evidence="3" key="1">
    <citation type="submission" date="2019-01" db="EMBL/GenBank/DDBJ databases">
        <title>Draft genome sequences of three monokaryotic isolates of the white-rot basidiomycete fungus Dichomitus squalens.</title>
        <authorList>
            <consortium name="DOE Joint Genome Institute"/>
            <person name="Lopez S.C."/>
            <person name="Andreopoulos B."/>
            <person name="Pangilinan J."/>
            <person name="Lipzen A."/>
            <person name="Riley R."/>
            <person name="Ahrendt S."/>
            <person name="Ng V."/>
            <person name="Barry K."/>
            <person name="Daum C."/>
            <person name="Grigoriev I.V."/>
            <person name="Hilden K.S."/>
            <person name="Makela M.R."/>
            <person name="de Vries R.P."/>
        </authorList>
    </citation>
    <scope>NUCLEOTIDE SEQUENCE [LARGE SCALE GENOMIC DNA]</scope>
    <source>
        <strain evidence="3">OM18370.1</strain>
    </source>
</reference>
<dbReference type="Proteomes" id="UP000292957">
    <property type="component" value="Unassembled WGS sequence"/>
</dbReference>
<dbReference type="OrthoDB" id="2763996at2759"/>
<dbReference type="AlphaFoldDB" id="A0A4Q9MXN6"/>
<evidence type="ECO:0000256" key="2">
    <source>
        <dbReference type="SAM" id="SignalP"/>
    </source>
</evidence>
<evidence type="ECO:0000256" key="1">
    <source>
        <dbReference type="SAM" id="Coils"/>
    </source>
</evidence>
<keyword evidence="2" id="KW-0732">Signal</keyword>
<feature type="coiled-coil region" evidence="1">
    <location>
        <begin position="466"/>
        <end position="532"/>
    </location>
</feature>
<feature type="chain" id="PRO_5020982390" evidence="2">
    <location>
        <begin position="21"/>
        <end position="644"/>
    </location>
</feature>
<feature type="coiled-coil region" evidence="1">
    <location>
        <begin position="192"/>
        <end position="219"/>
    </location>
</feature>
<feature type="signal peptide" evidence="2">
    <location>
        <begin position="1"/>
        <end position="20"/>
    </location>
</feature>
<sequence length="644" mass="71055">MHAAALLLLVLFGLFHTVSSVVPFKIVVAPIPSPDPITIMPSHMASAIQYIHSAYSAICDFCLDLLSSSPAQLVRMAPYLVDVLPALAYITIVLLFTNRTAHSDLDTAPAPRPLSRCSSCFSDALSWLTGGLLVSKAHHDQAVARFLAEIDFLQARQRDNEQELSWLRERYDWQHGLEVQYLDTIAARNASIARQNMRIEKLAASLDEAQAAIAEGEAAIVDKDLAIAEATAIIREKDAAASRLVKDADLFRSNVGDTASTIQSLNHCLSQDTVHITQLIERLHRAQSVGDQRKATIHALEAEVQTSRAEADARIAAADKAHRAKEDALQRDRQEFLVYRMAIIAQKDTLVAGLQTDVLQLQRDLDASLSAIAERDDLIASLRTDVSRLQGDRARVQADVDWGLRSTVEKDALAASRAVDDLRSEREAFTHSASVQAQLKAKLEASEKRESDEWFADTHLPSASETSHAADQFESLTQELADAKQEIRKITRLQQAYEEAADAGAVRVLGLLKEMEELKELAEVDHELLIARIKKLTIQLDKARSGVPDTPKPFVQLRLPNLVNHNNAESFTAVTPRLPSSEFLVEKPYSHRSLRRIPAAANLRRPFADITASTINASNGGSMRMNLLPQEATTSMRHSPSQSQ</sequence>
<organism evidence="3">
    <name type="scientific">Dichomitus squalens</name>
    <dbReference type="NCBI Taxonomy" id="114155"/>
    <lineage>
        <taxon>Eukaryota</taxon>
        <taxon>Fungi</taxon>
        <taxon>Dikarya</taxon>
        <taxon>Basidiomycota</taxon>
        <taxon>Agaricomycotina</taxon>
        <taxon>Agaricomycetes</taxon>
        <taxon>Polyporales</taxon>
        <taxon>Polyporaceae</taxon>
        <taxon>Dichomitus</taxon>
    </lineage>
</organism>
<proteinExistence type="predicted"/>
<evidence type="ECO:0000313" key="3">
    <source>
        <dbReference type="EMBL" id="TBU31331.1"/>
    </source>
</evidence>
<keyword evidence="1" id="KW-0175">Coiled coil</keyword>
<protein>
    <submittedName>
        <fullName evidence="3">Uncharacterized protein</fullName>
    </submittedName>
</protein>